<feature type="compositionally biased region" description="Basic and acidic residues" evidence="5">
    <location>
        <begin position="974"/>
        <end position="987"/>
    </location>
</feature>
<feature type="transmembrane region" description="Helical" evidence="6">
    <location>
        <begin position="297"/>
        <end position="322"/>
    </location>
</feature>
<feature type="transmembrane region" description="Helical" evidence="6">
    <location>
        <begin position="367"/>
        <end position="390"/>
    </location>
</feature>
<feature type="region of interest" description="Disordered" evidence="5">
    <location>
        <begin position="706"/>
        <end position="1071"/>
    </location>
</feature>
<dbReference type="Pfam" id="PF01490">
    <property type="entry name" value="Aa_trans"/>
    <property type="match status" value="1"/>
</dbReference>
<dbReference type="GO" id="GO:0016020">
    <property type="term" value="C:membrane"/>
    <property type="evidence" value="ECO:0007669"/>
    <property type="project" value="UniProtKB-SubCell"/>
</dbReference>
<feature type="compositionally biased region" description="Low complexity" evidence="5">
    <location>
        <begin position="29"/>
        <end position="69"/>
    </location>
</feature>
<feature type="compositionally biased region" description="Basic and acidic residues" evidence="5">
    <location>
        <begin position="760"/>
        <end position="778"/>
    </location>
</feature>
<feature type="compositionally biased region" description="Polar residues" evidence="5">
    <location>
        <begin position="935"/>
        <end position="948"/>
    </location>
</feature>
<feature type="compositionally biased region" description="Polar residues" evidence="5">
    <location>
        <begin position="1287"/>
        <end position="1321"/>
    </location>
</feature>
<protein>
    <recommendedName>
        <fullName evidence="7">Amino acid transporter transmembrane domain-containing protein</fullName>
    </recommendedName>
</protein>
<feature type="domain" description="Amino acid transporter transmembrane" evidence="7">
    <location>
        <begin position="122"/>
        <end position="437"/>
    </location>
</feature>
<feature type="transmembrane region" description="Helical" evidence="6">
    <location>
        <begin position="477"/>
        <end position="497"/>
    </location>
</feature>
<evidence type="ECO:0000313" key="9">
    <source>
        <dbReference type="Proteomes" id="UP000827284"/>
    </source>
</evidence>
<proteinExistence type="predicted"/>
<feature type="transmembrane region" description="Helical" evidence="6">
    <location>
        <begin position="447"/>
        <end position="471"/>
    </location>
</feature>
<keyword evidence="9" id="KW-1185">Reference proteome</keyword>
<evidence type="ECO:0000259" key="7">
    <source>
        <dbReference type="Pfam" id="PF01490"/>
    </source>
</evidence>
<feature type="region of interest" description="Disordered" evidence="5">
    <location>
        <begin position="24"/>
        <end position="100"/>
    </location>
</feature>
<dbReference type="EMBL" id="BQFW01000012">
    <property type="protein sequence ID" value="GJJ76521.1"/>
    <property type="molecule type" value="Genomic_DNA"/>
</dbReference>
<feature type="compositionally biased region" description="Acidic residues" evidence="5">
    <location>
        <begin position="1025"/>
        <end position="1044"/>
    </location>
</feature>
<evidence type="ECO:0000256" key="5">
    <source>
        <dbReference type="SAM" id="MobiDB-lite"/>
    </source>
</evidence>
<sequence length="1485" mass="158515">MAASTSFERLSVPLPLGAAFCASSPPAPLSASSTATASGPAPAPGLSAPASASASHDPASSGGPNGPSSSRDHLTVLTRSVSHTPSRHSHRSSVSSRRSVSSIKSHISSFQNVRFDPDPIKDISFWGGLALLISNMTGPGIVTLPIVAQSAGWLPTLIAFAVVGILSTLSSLFICEAMTEVPGNEYFQSNVEFSNLVLCFFGKRYHLLVQIICFLAMQTTNVASIAVSAQLFDNLLIKIFHRTCGLEIYPHPSFICVTEQLASASPFSGIMIMTAGVLLAFSMILPLGLLKLSENIWLQLASFVLILLIVLQWIVTFFIHGLDTDLVPAVGSDISQTFGTILFNYAFITTVPSWANAKQPSVSIHKTVNWGVGITTVLYLLVAILGGMAFQIPNNSTLIQAISSSPDVTILSQITGYTFPIAALITSIPINIIVIRYNLIQSGACNMMWSNILSGVLPWLVAVPCMTGSGLTTVINWSSLFLVSSANFIIPFILYIYSKRHKEKLSKLPIIEMEQQARLSREISRSSFSGHSRRHTSASGSIRRRLTGSSLQLGHSRSQSYLDLSIAPPTAIAAASVIPVAFGIGSSSLIQQSVSEENLASESSRPVHRRHHSHHSGIFGPSSASEQSVELVNGPYFSFSRDGELFERESSNSNVDPSHPRSQTSSMHRPSGVSTVVLHDPVTEMAQRKTTLPRRVSHKDKLLSMLSDKHKRAMEQQTKIRDAQNEKPVPPMILLSQSTADLGGDSDEDDEHSRPSFGFYEHEDQGSHDPEKMSEKDVNTQSKEISEANSNLSSALKKMNRQSGILTGGGNSRSTLGLPHNLSSPRLNTTFPELRSSSADGRPSTPQLERAEHTLEPSPTFSPPRSPSSPQRSALKRSPTGSPGLPSIKDVNEAQSHPSNSLRDSLKPEMTALDSTRLGPSSGSGSATSGVATPFNFQVHHSPSTPDSAGSIHSLDRRVSFSDESRLAVVPSQELERKPSFSSETKRAVKAAVVSLTGGSSPHRDRTSANRSPSQEWKMTLLRDQEEETQGDVQSLEEEAEDTIGPELSLAGVGKRGGPSQPFVPSSDDRRNSLGRMAAAFVSQPGSFSIQTQVSPPRSSKAAGSTTQGNVAPFAGLAPSLTEPIVESSSPEGSNVGGMTLSLSPSAPPSFPEGHVVGSRGRTVSASAALQERTSRMQRYASKTLSTQSLKEQMKAQAGPGSANSLSIHLTPPSPSVAQQAQFEAMPGPTSAETHDSVSPLPPSPGKPPLHHRVSVTNRISRGSGSHKTLTAPFQGGNNYAIPGFGSSHNNNGPATSPVYSPTSPDQEQPQSATGFGSSWFNRMRHSRDPSRSTMASTGVPPTTISVPPSPLPMVPEPGGGVGRLGDEAMLPSSPTAMPPSPASEMTEYRRSSLYSHFRPQSHYSHTSERPESQVHESQFHLPQYGAAAGLAFEAMWSLRAIPSWIPISSIKIAWGSLVILALAITATIVYDFVQLGMGNDVNAG</sequence>
<feature type="compositionally biased region" description="Low complexity" evidence="5">
    <location>
        <begin position="919"/>
        <end position="934"/>
    </location>
</feature>
<feature type="compositionally biased region" description="Polar residues" evidence="5">
    <location>
        <begin position="821"/>
        <end position="847"/>
    </location>
</feature>
<evidence type="ECO:0000256" key="1">
    <source>
        <dbReference type="ARBA" id="ARBA00004370"/>
    </source>
</evidence>
<keyword evidence="2 6" id="KW-0812">Transmembrane</keyword>
<feature type="transmembrane region" description="Helical" evidence="6">
    <location>
        <begin position="267"/>
        <end position="290"/>
    </location>
</feature>
<feature type="compositionally biased region" description="Polar residues" evidence="5">
    <location>
        <begin position="893"/>
        <end position="903"/>
    </location>
</feature>
<evidence type="ECO:0000256" key="6">
    <source>
        <dbReference type="SAM" id="Phobius"/>
    </source>
</evidence>
<feature type="transmembrane region" description="Helical" evidence="6">
    <location>
        <begin position="207"/>
        <end position="232"/>
    </location>
</feature>
<feature type="compositionally biased region" description="Low complexity" evidence="5">
    <location>
        <begin position="1337"/>
        <end position="1347"/>
    </location>
</feature>
<feature type="region of interest" description="Disordered" evidence="5">
    <location>
        <begin position="595"/>
        <end position="625"/>
    </location>
</feature>
<feature type="compositionally biased region" description="Basic and acidic residues" evidence="5">
    <location>
        <begin position="954"/>
        <end position="966"/>
    </location>
</feature>
<name>A0A9P3HH56_9FUNG</name>
<feature type="transmembrane region" description="Helical" evidence="6">
    <location>
        <begin position="561"/>
        <end position="584"/>
    </location>
</feature>
<feature type="region of interest" description="Disordered" evidence="5">
    <location>
        <begin position="1088"/>
        <end position="1252"/>
    </location>
</feature>
<feature type="region of interest" description="Disordered" evidence="5">
    <location>
        <begin position="1281"/>
        <end position="1390"/>
    </location>
</feature>
<comment type="subcellular location">
    <subcellularLocation>
        <location evidence="1">Membrane</location>
    </subcellularLocation>
</comment>
<keyword evidence="3 6" id="KW-1133">Transmembrane helix</keyword>
<keyword evidence="4 6" id="KW-0472">Membrane</keyword>
<feature type="compositionally biased region" description="Basic residues" evidence="5">
    <location>
        <begin position="606"/>
        <end position="615"/>
    </location>
</feature>
<feature type="transmembrane region" description="Helical" evidence="6">
    <location>
        <begin position="153"/>
        <end position="175"/>
    </location>
</feature>
<evidence type="ECO:0000313" key="8">
    <source>
        <dbReference type="EMBL" id="GJJ76521.1"/>
    </source>
</evidence>
<dbReference type="OrthoDB" id="294541at2759"/>
<reference evidence="8" key="1">
    <citation type="submission" date="2021-11" db="EMBL/GenBank/DDBJ databases">
        <authorList>
            <person name="Herlambang A."/>
            <person name="Guo Y."/>
            <person name="Takashima Y."/>
            <person name="Nishizawa T."/>
        </authorList>
    </citation>
    <scope>NUCLEOTIDE SEQUENCE</scope>
    <source>
        <strain evidence="8">E1425</strain>
    </source>
</reference>
<feature type="compositionally biased region" description="Polar residues" evidence="5">
    <location>
        <begin position="651"/>
        <end position="672"/>
    </location>
</feature>
<evidence type="ECO:0000256" key="3">
    <source>
        <dbReference type="ARBA" id="ARBA00022989"/>
    </source>
</evidence>
<feature type="transmembrane region" description="Helical" evidence="6">
    <location>
        <begin position="410"/>
        <end position="435"/>
    </location>
</feature>
<organism evidence="8 9">
    <name type="scientific">Entomortierella parvispora</name>
    <dbReference type="NCBI Taxonomy" id="205924"/>
    <lineage>
        <taxon>Eukaryota</taxon>
        <taxon>Fungi</taxon>
        <taxon>Fungi incertae sedis</taxon>
        <taxon>Mucoromycota</taxon>
        <taxon>Mortierellomycotina</taxon>
        <taxon>Mortierellomycetes</taxon>
        <taxon>Mortierellales</taxon>
        <taxon>Mortierellaceae</taxon>
        <taxon>Entomortierella</taxon>
    </lineage>
</organism>
<feature type="transmembrane region" description="Helical" evidence="6">
    <location>
        <begin position="334"/>
        <end position="355"/>
    </location>
</feature>
<evidence type="ECO:0000256" key="2">
    <source>
        <dbReference type="ARBA" id="ARBA00022692"/>
    </source>
</evidence>
<dbReference type="InterPro" id="IPR013057">
    <property type="entry name" value="AA_transpt_TM"/>
</dbReference>
<evidence type="ECO:0000256" key="4">
    <source>
        <dbReference type="ARBA" id="ARBA00023136"/>
    </source>
</evidence>
<comment type="caution">
    <text evidence="8">The sequence shown here is derived from an EMBL/GenBank/DDBJ whole genome shotgun (WGS) entry which is preliminary data.</text>
</comment>
<feature type="compositionally biased region" description="Polar residues" evidence="5">
    <location>
        <begin position="779"/>
        <end position="794"/>
    </location>
</feature>
<feature type="region of interest" description="Disordered" evidence="5">
    <location>
        <begin position="647"/>
        <end position="672"/>
    </location>
</feature>
<feature type="compositionally biased region" description="Basic residues" evidence="5">
    <location>
        <begin position="531"/>
        <end position="543"/>
    </location>
</feature>
<feature type="compositionally biased region" description="Polar residues" evidence="5">
    <location>
        <begin position="1088"/>
        <end position="1110"/>
    </location>
</feature>
<feature type="transmembrane region" description="Helical" evidence="6">
    <location>
        <begin position="123"/>
        <end position="147"/>
    </location>
</feature>
<dbReference type="PANTHER" id="PTHR16189">
    <property type="entry name" value="TRANSMEMBRANE PROTEIN 104-RELATED"/>
    <property type="match status" value="1"/>
</dbReference>
<dbReference type="Gene3D" id="1.20.1740.10">
    <property type="entry name" value="Amino acid/polyamine transporter I"/>
    <property type="match status" value="1"/>
</dbReference>
<dbReference type="Proteomes" id="UP000827284">
    <property type="component" value="Unassembled WGS sequence"/>
</dbReference>
<feature type="compositionally biased region" description="Polar residues" evidence="5">
    <location>
        <begin position="1181"/>
        <end position="1191"/>
    </location>
</feature>
<reference evidence="8" key="2">
    <citation type="journal article" date="2022" name="Microbiol. Resour. Announc.">
        <title>Whole-Genome Sequence of Entomortierella parvispora E1425, a Mucoromycotan Fungus Associated with Burkholderiaceae-Related Endosymbiotic Bacteria.</title>
        <authorList>
            <person name="Herlambang A."/>
            <person name="Guo Y."/>
            <person name="Takashima Y."/>
            <person name="Narisawa K."/>
            <person name="Ohta H."/>
            <person name="Nishizawa T."/>
        </authorList>
    </citation>
    <scope>NUCLEOTIDE SEQUENCE</scope>
    <source>
        <strain evidence="8">E1425</strain>
    </source>
</reference>
<gene>
    <name evidence="8" type="ORF">EMPS_08880</name>
</gene>
<dbReference type="PANTHER" id="PTHR16189:SF3">
    <property type="entry name" value="AMINO ACID TRANSPORTER TRANSMEMBRANE DOMAIN-CONTAINING PROTEIN"/>
    <property type="match status" value="1"/>
</dbReference>
<feature type="region of interest" description="Disordered" evidence="5">
    <location>
        <begin position="522"/>
        <end position="543"/>
    </location>
</feature>
<accession>A0A9P3HH56</accession>